<dbReference type="Proteomes" id="UP000828941">
    <property type="component" value="Chromosome 3"/>
</dbReference>
<accession>A0ACB9PTT8</accession>
<dbReference type="EMBL" id="CM039428">
    <property type="protein sequence ID" value="KAI4352214.1"/>
    <property type="molecule type" value="Genomic_DNA"/>
</dbReference>
<sequence>MSNMQAMENEQAKIRLMRSNVESKDPSAKEADDAMIRRFFRACNLDVEKTSAKFLKYLKWRRSFVPNGSRSESEIANELAQQKLFMQGFNKKGQPIGVNFGAKHFQNKNDPDEFKRLMVYSYDKLCARIPLGQEKFVLISDLKGWKYENSDLRGHISTLNILQDYYPGRLGKCYVIFVDNKKLKSTLLEKIDESQLPEIYGGQLPSVPIQDS</sequence>
<gene>
    <name evidence="1" type="ORF">L6164_006487</name>
</gene>
<name>A0ACB9PTT8_BAUVA</name>
<proteinExistence type="predicted"/>
<keyword evidence="2" id="KW-1185">Reference proteome</keyword>
<reference evidence="1 2" key="1">
    <citation type="journal article" date="2022" name="DNA Res.">
        <title>Chromosomal-level genome assembly of the orchid tree Bauhinia variegata (Leguminosae; Cercidoideae) supports the allotetraploid origin hypothesis of Bauhinia.</title>
        <authorList>
            <person name="Zhong Y."/>
            <person name="Chen Y."/>
            <person name="Zheng D."/>
            <person name="Pang J."/>
            <person name="Liu Y."/>
            <person name="Luo S."/>
            <person name="Meng S."/>
            <person name="Qian L."/>
            <person name="Wei D."/>
            <person name="Dai S."/>
            <person name="Zhou R."/>
        </authorList>
    </citation>
    <scope>NUCLEOTIDE SEQUENCE [LARGE SCALE GENOMIC DNA]</scope>
    <source>
        <strain evidence="1">BV-YZ2020</strain>
    </source>
</reference>
<organism evidence="1 2">
    <name type="scientific">Bauhinia variegata</name>
    <name type="common">Purple orchid tree</name>
    <name type="synonym">Phanera variegata</name>
    <dbReference type="NCBI Taxonomy" id="167791"/>
    <lineage>
        <taxon>Eukaryota</taxon>
        <taxon>Viridiplantae</taxon>
        <taxon>Streptophyta</taxon>
        <taxon>Embryophyta</taxon>
        <taxon>Tracheophyta</taxon>
        <taxon>Spermatophyta</taxon>
        <taxon>Magnoliopsida</taxon>
        <taxon>eudicotyledons</taxon>
        <taxon>Gunneridae</taxon>
        <taxon>Pentapetalae</taxon>
        <taxon>rosids</taxon>
        <taxon>fabids</taxon>
        <taxon>Fabales</taxon>
        <taxon>Fabaceae</taxon>
        <taxon>Cercidoideae</taxon>
        <taxon>Cercideae</taxon>
        <taxon>Bauhiniinae</taxon>
        <taxon>Bauhinia</taxon>
    </lineage>
</organism>
<protein>
    <submittedName>
        <fullName evidence="1">Uncharacterized protein</fullName>
    </submittedName>
</protein>
<comment type="caution">
    <text evidence="1">The sequence shown here is derived from an EMBL/GenBank/DDBJ whole genome shotgun (WGS) entry which is preliminary data.</text>
</comment>
<evidence type="ECO:0000313" key="1">
    <source>
        <dbReference type="EMBL" id="KAI4352214.1"/>
    </source>
</evidence>
<evidence type="ECO:0000313" key="2">
    <source>
        <dbReference type="Proteomes" id="UP000828941"/>
    </source>
</evidence>